<name>A0A139A686_GONPJ</name>
<reference evidence="1 2" key="1">
    <citation type="journal article" date="2015" name="Genome Biol. Evol.">
        <title>Phylogenomic analyses indicate that early fungi evolved digesting cell walls of algal ancestors of land plants.</title>
        <authorList>
            <person name="Chang Y."/>
            <person name="Wang S."/>
            <person name="Sekimoto S."/>
            <person name="Aerts A.L."/>
            <person name="Choi C."/>
            <person name="Clum A."/>
            <person name="LaButti K.M."/>
            <person name="Lindquist E.A."/>
            <person name="Yee Ngan C."/>
            <person name="Ohm R.A."/>
            <person name="Salamov A.A."/>
            <person name="Grigoriev I.V."/>
            <person name="Spatafora J.W."/>
            <person name="Berbee M.L."/>
        </authorList>
    </citation>
    <scope>NUCLEOTIDE SEQUENCE [LARGE SCALE GENOMIC DNA]</scope>
    <source>
        <strain evidence="1 2">JEL478</strain>
    </source>
</reference>
<dbReference type="SUPFAM" id="SSF48371">
    <property type="entry name" value="ARM repeat"/>
    <property type="match status" value="2"/>
</dbReference>
<dbReference type="Gene3D" id="1.25.10.10">
    <property type="entry name" value="Leucine-rich Repeat Variant"/>
    <property type="match status" value="2"/>
</dbReference>
<keyword evidence="2" id="KW-1185">Reference proteome</keyword>
<dbReference type="EMBL" id="KQ965790">
    <property type="protein sequence ID" value="KXS12168.1"/>
    <property type="molecule type" value="Genomic_DNA"/>
</dbReference>
<gene>
    <name evidence="1" type="ORF">M427DRAFT_503223</name>
</gene>
<dbReference type="OrthoDB" id="2100425at2759"/>
<organism evidence="1 2">
    <name type="scientific">Gonapodya prolifera (strain JEL478)</name>
    <name type="common">Monoblepharis prolifera</name>
    <dbReference type="NCBI Taxonomy" id="1344416"/>
    <lineage>
        <taxon>Eukaryota</taxon>
        <taxon>Fungi</taxon>
        <taxon>Fungi incertae sedis</taxon>
        <taxon>Chytridiomycota</taxon>
        <taxon>Chytridiomycota incertae sedis</taxon>
        <taxon>Monoblepharidomycetes</taxon>
        <taxon>Monoblepharidales</taxon>
        <taxon>Gonapodyaceae</taxon>
        <taxon>Gonapodya</taxon>
    </lineage>
</organism>
<accession>A0A139A686</accession>
<dbReference type="Proteomes" id="UP000070544">
    <property type="component" value="Unassembled WGS sequence"/>
</dbReference>
<dbReference type="InterPro" id="IPR016024">
    <property type="entry name" value="ARM-type_fold"/>
</dbReference>
<sequence>MQRRPHSAAPFQIRQESRPELTGWFKTAKSFLASGNRDLFPLDERAGNINSTNTKPQLEASNEIALYGAIVAAPQVFLLESNFQSQFEDVLETAVVHVAVQLTANLGHWSDTVRSQCVAQLLKLGEILDTGTRSSTNQQMKATEAIRVAFQVDDQGFQDAVHKLFGFVAPSLSSMAVSLVAALECFYSHSDQSVRSVCVAALTELIFQNQRNFVEEDRLVAVWNLYFSLNGIDGNGLRQPVDRIVNIFALGLLSPLYCRNDIALARNIVMALLKLNFKTDREKSKIKDALVAIFSNLTSSRKNIPRNSFTAVSAVTSPSAEGPVGPHGGADPFNLYDLFLSILNPNEEQAYDLLPWALEAYTKALLSLESRSLPLKENDDISFLLPFVLSLANHFRAVPALVRYGACVCLHTVSGMWPGLMKHPDLSDWLWGVVITGVLDTDYSTSFLYFEMLETLIKTEFSSTTELMDILKNARRESVSKLDYDSRFHTRQKRLVDFLEAIMTRIPKRLSPQRGVQDSTYSKWVHRLANSLDYVPGVQKLRILDLIKVWGASASKANKFLFQALAPLLSHDDVEVQCSAIDVMRSLVSTLGDGVESNELEFLWQRAKILATLHTKLELLQKFLDLFVKLLVNKLLPETRKDMLNVLFSLVFHSEETIRNQVYDLLGGVGFSFWKASGMMNTSLGILVLCLGDIVAIAAKYLLTHLSNVTTTKTFNGVLNALASATISYTSNDLVRYFDELGNSFFTERSECRNLVDAIIDPNLGDAFWRFWMGDVQDNQLAHPDEYNFSKIFIHAPFWVPILFTKLGVPPLPLSGNDDGRSRETIPSSIASKRRWHMSYVSCVLPCTGIPDPMVRRSACAVVIRCCFRYTTLRPAILRSLLHYIQAQMVVHKQWTYQLSALDLLKSLIRLKMPIISSAVLTFYLDLALDLAANSPVASVKLGALEFVESSILVFPRAMEQRLNQTRDIVRVMLVDANPSIAQGAFRVFPLIFSSVRDAAMASEFLEYLRGEVRSVTVGAAERAGDPLVAKLNVGGRTRVLRASILSIGALAHKSTGSASAQELLLFLKHTDPILRMAAVQSLWALVPQIDEIEASVVQWTLLALYADPCLGVRLAFTLRLRKIPSPQEALKKIVTPHNEDAPGLATEAKWEDLLKDDAEIKGTYKEMTEIGADLENLLIHPTGPLQLLPEDDGFNLPEVSEKLMQRIKILSRTLANNVPPVRESEVIYFLQDLQKNPLLRAPSVLVLSEFCCQHESSQLQIIEVIVNQLGTDILPDNRVFIEACLVGVRNISEFMPSLFKQVVEKLMSSSVPSEGELVALLYTFDFLRDVYPGKSKEIVSRCNRVIVSGRYSQRKRLYAVYLAAEASLITGGDDLVQTLDSVQTFIGQADDEETRKKIFSCLGRVMSHQGAKHSVFKQLLTSAKRDTKARSENARLRSMNVFRLFIKYLNPEEAVWFALMFMIDNETNVCTVAGKISLYCKYLASNDLFMKAPAVLGQFPSTMMLNDFRKKGETVRRNCAADLQTSRWPDSSIDKIVSVPLDDQDNLNAIYFASDRRLKFSKVFGVSKTLSSTLNVKPITSLLHFIEERLAKIEDHPPEVVAARESLYLLDITSLVKEFVKRYTSVSIEIADTMMQEIMNCDSVKSLLVELIEGLVAKDGTGSTQSEEVLNTELDFIVRQIQMLSNILFVMDGMKDISSLSTISMLTGFGKACPTNAEITRGDLYASLENSFFFFNEHAEIPIVTEEHQVHRSTICQKQLLVSPQTERLRRFTTVALQATLAFGLYHAVSPRVTDADLVHGFTFLMSLLDNPHRGIRASAVDCLSMIVERQLVKMDSSPAHLLSVMSDTLENMLSKFDQEDSELDRKKSDIVFLIAHFCPYTTSKDVRLKVISLLVNLWRDPDSEVRATSIDAIEELGRKGVPEVLESWRIVKSEDREQTDLLIQEVSALIADRDYLDKERLQQLLKFPFKKGSSSF</sequence>
<dbReference type="InterPro" id="IPR011989">
    <property type="entry name" value="ARM-like"/>
</dbReference>
<dbReference type="OMA" id="NNEERIW"/>
<evidence type="ECO:0000313" key="1">
    <source>
        <dbReference type="EMBL" id="KXS12168.1"/>
    </source>
</evidence>
<proteinExistence type="predicted"/>
<protein>
    <submittedName>
        <fullName evidence="1">ARM repeat-containing protein</fullName>
    </submittedName>
</protein>
<evidence type="ECO:0000313" key="2">
    <source>
        <dbReference type="Proteomes" id="UP000070544"/>
    </source>
</evidence>